<sequence length="324" mass="35287">ETRMDMSETNDVLVEFDKAGYNSTVCPAGAESAHLTSKAGGVAVGVPKKWASWPLRHLASNMDDVPGKRVDKHKKDHNMTTGVRFKDLAGTQVLLTGAHIATLGGYLYDGLGTTWGQRGEAASRGIVGVIVIHAMGHLVRLELPPEALWRPGWLNLVQVNILVADGVGHAYTGGQGTLIDYVVASGPALDYLDRARADADLVGEGGKARFWRRRKQKDALQDFPRRKEDCSNMASSLQRMECYSQCLASSQWAGGQCIGAPGELCRLIKDKPAATDEFEDGPIASSDPLMAMDIRAKVWRERWSDSPFDIEPASHLLRTARGSF</sequence>
<feature type="non-terminal residue" evidence="1">
    <location>
        <position position="324"/>
    </location>
</feature>
<comment type="caution">
    <text evidence="1">The sequence shown here is derived from an EMBL/GenBank/DDBJ whole genome shotgun (WGS) entry which is preliminary data.</text>
</comment>
<evidence type="ECO:0000313" key="1">
    <source>
        <dbReference type="EMBL" id="CAK0824990.1"/>
    </source>
</evidence>
<reference evidence="1" key="1">
    <citation type="submission" date="2023-10" db="EMBL/GenBank/DDBJ databases">
        <authorList>
            <person name="Chen Y."/>
            <person name="Shah S."/>
            <person name="Dougan E. K."/>
            <person name="Thang M."/>
            <person name="Chan C."/>
        </authorList>
    </citation>
    <scope>NUCLEOTIDE SEQUENCE [LARGE SCALE GENOMIC DNA]</scope>
</reference>
<name>A0ABN9S5T6_9DINO</name>
<protein>
    <submittedName>
        <fullName evidence="1">Uncharacterized protein</fullName>
    </submittedName>
</protein>
<dbReference type="Proteomes" id="UP001189429">
    <property type="component" value="Unassembled WGS sequence"/>
</dbReference>
<feature type="non-terminal residue" evidence="1">
    <location>
        <position position="1"/>
    </location>
</feature>
<evidence type="ECO:0000313" key="2">
    <source>
        <dbReference type="Proteomes" id="UP001189429"/>
    </source>
</evidence>
<gene>
    <name evidence="1" type="ORF">PCOR1329_LOCUS25240</name>
</gene>
<keyword evidence="2" id="KW-1185">Reference proteome</keyword>
<dbReference type="EMBL" id="CAUYUJ010008799">
    <property type="protein sequence ID" value="CAK0824990.1"/>
    <property type="molecule type" value="Genomic_DNA"/>
</dbReference>
<accession>A0ABN9S5T6</accession>
<proteinExistence type="predicted"/>
<organism evidence="1 2">
    <name type="scientific">Prorocentrum cordatum</name>
    <dbReference type="NCBI Taxonomy" id="2364126"/>
    <lineage>
        <taxon>Eukaryota</taxon>
        <taxon>Sar</taxon>
        <taxon>Alveolata</taxon>
        <taxon>Dinophyceae</taxon>
        <taxon>Prorocentrales</taxon>
        <taxon>Prorocentraceae</taxon>
        <taxon>Prorocentrum</taxon>
    </lineage>
</organism>